<feature type="domain" description="Glycosyltransferase 2-like" evidence="2">
    <location>
        <begin position="10"/>
        <end position="138"/>
    </location>
</feature>
<dbReference type="GO" id="GO:0016758">
    <property type="term" value="F:hexosyltransferase activity"/>
    <property type="evidence" value="ECO:0007669"/>
    <property type="project" value="UniProtKB-ARBA"/>
</dbReference>
<reference evidence="5" key="1">
    <citation type="submission" date="2016-09" db="EMBL/GenBank/DDBJ databases">
        <authorList>
            <person name="Koehorst J."/>
        </authorList>
    </citation>
    <scope>NUCLEOTIDE SEQUENCE [LARGE SCALE GENOMIC DNA]</scope>
</reference>
<feature type="coiled-coil region" evidence="1">
    <location>
        <begin position="383"/>
        <end position="414"/>
    </location>
</feature>
<dbReference type="InterPro" id="IPR029044">
    <property type="entry name" value="Nucleotide-diphossugar_trans"/>
</dbReference>
<organism evidence="4 5">
    <name type="scientific">Akkermansia glycaniphila</name>
    <dbReference type="NCBI Taxonomy" id="1679444"/>
    <lineage>
        <taxon>Bacteria</taxon>
        <taxon>Pseudomonadati</taxon>
        <taxon>Verrucomicrobiota</taxon>
        <taxon>Verrucomicrobiia</taxon>
        <taxon>Verrucomicrobiales</taxon>
        <taxon>Akkermansiaceae</taxon>
        <taxon>Akkermansia</taxon>
    </lineage>
</organism>
<keyword evidence="1" id="KW-0175">Coiled coil</keyword>
<dbReference type="CDD" id="cd00761">
    <property type="entry name" value="Glyco_tranf_GTA_type"/>
    <property type="match status" value="1"/>
</dbReference>
<dbReference type="PANTHER" id="PTHR22916">
    <property type="entry name" value="GLYCOSYLTRANSFERASE"/>
    <property type="match status" value="1"/>
</dbReference>
<dbReference type="Proteomes" id="UP000176204">
    <property type="component" value="Chromosome I"/>
</dbReference>
<dbReference type="PANTHER" id="PTHR22916:SF3">
    <property type="entry name" value="UDP-GLCNAC:BETAGAL BETA-1,3-N-ACETYLGLUCOSAMINYLTRANSFERASE-LIKE PROTEIN 1"/>
    <property type="match status" value="1"/>
</dbReference>
<name>A0A1H6MLP4_9BACT</name>
<dbReference type="STRING" id="1679444.PYTT_2305"/>
<gene>
    <name evidence="4" type="ORF">PYTT_2305</name>
</gene>
<evidence type="ECO:0000259" key="2">
    <source>
        <dbReference type="Pfam" id="PF00535"/>
    </source>
</evidence>
<evidence type="ECO:0000313" key="4">
    <source>
        <dbReference type="EMBL" id="SEH98529.1"/>
    </source>
</evidence>
<feature type="domain" description="Polysaccharide pyruvyl transferase" evidence="3">
    <location>
        <begin position="584"/>
        <end position="716"/>
    </location>
</feature>
<dbReference type="Pfam" id="PF04230">
    <property type="entry name" value="PS_pyruv_trans"/>
    <property type="match status" value="1"/>
</dbReference>
<keyword evidence="5" id="KW-1185">Reference proteome</keyword>
<dbReference type="SUPFAM" id="SSF53448">
    <property type="entry name" value="Nucleotide-diphospho-sugar transferases"/>
    <property type="match status" value="1"/>
</dbReference>
<keyword evidence="4" id="KW-0808">Transferase</keyword>
<dbReference type="Gene3D" id="3.90.550.10">
    <property type="entry name" value="Spore Coat Polysaccharide Biosynthesis Protein SpsA, Chain A"/>
    <property type="match status" value="1"/>
</dbReference>
<dbReference type="EMBL" id="LT629973">
    <property type="protein sequence ID" value="SEH98529.1"/>
    <property type="molecule type" value="Genomic_DNA"/>
</dbReference>
<dbReference type="InterPro" id="IPR007345">
    <property type="entry name" value="Polysacch_pyruvyl_Trfase"/>
</dbReference>
<evidence type="ECO:0000313" key="5">
    <source>
        <dbReference type="Proteomes" id="UP000176204"/>
    </source>
</evidence>
<protein>
    <submittedName>
        <fullName evidence="4">Nucleotide-diphospho-sugar transferases</fullName>
    </submittedName>
</protein>
<accession>A0A1H6MLP4</accession>
<proteinExistence type="predicted"/>
<dbReference type="AlphaFoldDB" id="A0A1H6MLP4"/>
<evidence type="ECO:0000259" key="3">
    <source>
        <dbReference type="Pfam" id="PF04230"/>
    </source>
</evidence>
<sequence length="789" mass="90989">MHSSLNPDVSVIIAVYNADRFLRPCLDSVLAQTLVNLEVICVDDGSTDKSLAILEEYAARDARIQIIRQENAGAGAARNAGMGKARGDYLSFLDADDIFHPDMLRRACEQAKRTASDLCIFRTRQYSERTGRKTAASWTLKSHLLPDCQPFAPEDAAASLFQICMGWAWDKVFRTEWIRREGIAFPPLRNSEDMYFVFTALFKAERICWLDDILVTQRIDVGNSLSNSRNKAPFCFYDCLILLREALERSERWPLYAASYTDWVIEFASWNLKTLDEPARSEVRQRLRRDGMRELGIVQQIRNGEYDRKWESTVADIFGISAARNGKVCTTKDRKNGKRNWLERIYSMRYDGWMKIVRVMGFRFRLIRKKRLIADWNGINDRLAEMQNRMDALQASAEEREEKLLGRINLLEEDQKVASEHSRLIDIQLSEVGTRAEKQEREIGRQHATICEEQERMQSEAGKFRAEINLLYKQIAYPERAREQREGWALMSYNYTGEDYYDCDCVNLGDYIQSLAARQYLSRIDTYIPRDEIAYYAGLPVNMIMNGWWWVCPGVHELSACINPLFIAYHVNNPCKLTPSMLGYLKRNEPVGCRDLSTQKILLEHGIKAYFSGCMTLTLGRSRQWAGGNGRVLCCDFDIAADTPIARCLREEWGHIYNLRDVDICTQLTTLETSQDERFQAAEQLLETYRQAALVITSRIHCALPCLGMGIPVILVISQYDHLRFDGLVDLLNRLIQHEDGRIESHICRKLDQGGSVVGIRNPEDYRTYRDLLEDKLHTAWPGSMIRFD</sequence>
<evidence type="ECO:0000256" key="1">
    <source>
        <dbReference type="SAM" id="Coils"/>
    </source>
</evidence>
<dbReference type="InterPro" id="IPR001173">
    <property type="entry name" value="Glyco_trans_2-like"/>
</dbReference>
<dbReference type="Pfam" id="PF00535">
    <property type="entry name" value="Glycos_transf_2"/>
    <property type="match status" value="1"/>
</dbReference>
<dbReference type="KEGG" id="agl:PYTT_2305"/>